<dbReference type="Gene3D" id="6.10.340.10">
    <property type="match status" value="1"/>
</dbReference>
<evidence type="ECO:0000256" key="4">
    <source>
        <dbReference type="ARBA" id="ARBA00022679"/>
    </source>
</evidence>
<dbReference type="SUPFAM" id="SSF55874">
    <property type="entry name" value="ATPase domain of HSP90 chaperone/DNA topoisomerase II/histidine kinase"/>
    <property type="match status" value="1"/>
</dbReference>
<feature type="domain" description="HAMP" evidence="8">
    <location>
        <begin position="309"/>
        <end position="361"/>
    </location>
</feature>
<dbReference type="InterPro" id="IPR050640">
    <property type="entry name" value="Bact_2-comp_sensor_kinase"/>
</dbReference>
<keyword evidence="7" id="KW-1133">Transmembrane helix</keyword>
<comment type="subcellular location">
    <subcellularLocation>
        <location evidence="1">Cell membrane</location>
        <topology evidence="1">Multi-pass membrane protein</topology>
    </subcellularLocation>
</comment>
<sequence>MYRYNLFTKIVSIMVIMLIPITILYFYSNKTTTDVLRTELNTSNNNQLSFFQNQVESNMELLSSWPILLIHDPDILSLKDTYLEKGRLNLDTINLIKRIQTKISIQESSSNWKSKLYLYSPSIHRMVSENDAKLYEDEDLKREVKSGWHVEKIEGQEGDRFVFSWFSFTPFMSEFAPEKVKTVMKVEFDSRNIEDMLDKFKSDGRRDPFYYKQGTGLIFNRSADKVLAKELVDRLEETQLKPSENRTVKIEGESYSVNIVYSDKMGWYLIDYMPLTEILHPILTSNRLFYFAISALLLMSCLVAYLLYVQVQVPIRLLVGGFQRLKQGDYSARVEIKGKNEFSFLSGRFNSMVEQIQMLIENVLMEKIHVREARLKQLQSQINPHFFYNCFSFITSMAKLDNMGAVVGMSHNLSRYYRYTTRQERDLVALSEEVEFVNHYLEIQKMRMSRLRYEINIPPQMRKRELPPLVLQPLVENAVIHGIEPVAKEGLVRITGSCAGREMTLTVEDDGQGMTPEEIIELENKLSRAMDEEMGCGLWNVHQRMRLRFGETSGLRISPSPLGGLQVTLQWLLPYTDNEME</sequence>
<dbReference type="CDD" id="cd06225">
    <property type="entry name" value="HAMP"/>
    <property type="match status" value="1"/>
</dbReference>
<protein>
    <submittedName>
        <fullName evidence="9">Two-component sensor histidine kinase</fullName>
    </submittedName>
</protein>
<dbReference type="InterPro" id="IPR003660">
    <property type="entry name" value="HAMP_dom"/>
</dbReference>
<evidence type="ECO:0000256" key="2">
    <source>
        <dbReference type="ARBA" id="ARBA00022475"/>
    </source>
</evidence>
<dbReference type="Gene3D" id="3.30.565.10">
    <property type="entry name" value="Histidine kinase-like ATPase, C-terminal domain"/>
    <property type="match status" value="1"/>
</dbReference>
<dbReference type="RefSeq" id="WP_076219960.1">
    <property type="nucleotide sequence ID" value="NZ_MPTJ01000008.1"/>
</dbReference>
<dbReference type="Pfam" id="PF06580">
    <property type="entry name" value="His_kinase"/>
    <property type="match status" value="1"/>
</dbReference>
<evidence type="ECO:0000259" key="8">
    <source>
        <dbReference type="PROSITE" id="PS50885"/>
    </source>
</evidence>
<dbReference type="InterPro" id="IPR003594">
    <property type="entry name" value="HATPase_dom"/>
</dbReference>
<feature type="transmembrane region" description="Helical" evidence="7">
    <location>
        <begin position="288"/>
        <end position="308"/>
    </location>
</feature>
<name>A0ABX3GHL2_9BACL</name>
<keyword evidence="5 9" id="KW-0418">Kinase</keyword>
<accession>A0ABX3GHL2</accession>
<dbReference type="SMART" id="SM00304">
    <property type="entry name" value="HAMP"/>
    <property type="match status" value="1"/>
</dbReference>
<dbReference type="Pfam" id="PF00672">
    <property type="entry name" value="HAMP"/>
    <property type="match status" value="1"/>
</dbReference>
<keyword evidence="7" id="KW-0812">Transmembrane</keyword>
<keyword evidence="6 7" id="KW-0472">Membrane</keyword>
<organism evidence="9 10">
    <name type="scientific">Paenibacillus odorifer</name>
    <dbReference type="NCBI Taxonomy" id="189426"/>
    <lineage>
        <taxon>Bacteria</taxon>
        <taxon>Bacillati</taxon>
        <taxon>Bacillota</taxon>
        <taxon>Bacilli</taxon>
        <taxon>Bacillales</taxon>
        <taxon>Paenibacillaceae</taxon>
        <taxon>Paenibacillus</taxon>
    </lineage>
</organism>
<keyword evidence="3" id="KW-0597">Phosphoprotein</keyword>
<dbReference type="PANTHER" id="PTHR34220">
    <property type="entry name" value="SENSOR HISTIDINE KINASE YPDA"/>
    <property type="match status" value="1"/>
</dbReference>
<comment type="caution">
    <text evidence="9">The sequence shown here is derived from an EMBL/GenBank/DDBJ whole genome shotgun (WGS) entry which is preliminary data.</text>
</comment>
<evidence type="ECO:0000256" key="6">
    <source>
        <dbReference type="ARBA" id="ARBA00023136"/>
    </source>
</evidence>
<evidence type="ECO:0000313" key="9">
    <source>
        <dbReference type="EMBL" id="OMD20940.1"/>
    </source>
</evidence>
<dbReference type="InterPro" id="IPR010559">
    <property type="entry name" value="Sig_transdc_His_kin_internal"/>
</dbReference>
<reference evidence="9 10" key="1">
    <citation type="submission" date="2016-11" db="EMBL/GenBank/DDBJ databases">
        <title>Paenibacillus species isolates.</title>
        <authorList>
            <person name="Beno S.M."/>
        </authorList>
    </citation>
    <scope>NUCLEOTIDE SEQUENCE [LARGE SCALE GENOMIC DNA]</scope>
    <source>
        <strain evidence="9 10">FSL H7-0433</strain>
    </source>
</reference>
<feature type="transmembrane region" description="Helical" evidence="7">
    <location>
        <begin position="6"/>
        <end position="27"/>
    </location>
</feature>
<dbReference type="EMBL" id="MPVP01000209">
    <property type="protein sequence ID" value="OMD20940.1"/>
    <property type="molecule type" value="Genomic_DNA"/>
</dbReference>
<proteinExistence type="predicted"/>
<dbReference type="SUPFAM" id="SSF158472">
    <property type="entry name" value="HAMP domain-like"/>
    <property type="match status" value="1"/>
</dbReference>
<dbReference type="Proteomes" id="UP000187158">
    <property type="component" value="Unassembled WGS sequence"/>
</dbReference>
<evidence type="ECO:0000256" key="1">
    <source>
        <dbReference type="ARBA" id="ARBA00004651"/>
    </source>
</evidence>
<dbReference type="InterPro" id="IPR036890">
    <property type="entry name" value="HATPase_C_sf"/>
</dbReference>
<evidence type="ECO:0000256" key="5">
    <source>
        <dbReference type="ARBA" id="ARBA00022777"/>
    </source>
</evidence>
<keyword evidence="4" id="KW-0808">Transferase</keyword>
<dbReference type="Pfam" id="PF02518">
    <property type="entry name" value="HATPase_c"/>
    <property type="match status" value="1"/>
</dbReference>
<evidence type="ECO:0000256" key="3">
    <source>
        <dbReference type="ARBA" id="ARBA00022553"/>
    </source>
</evidence>
<evidence type="ECO:0000313" key="10">
    <source>
        <dbReference type="Proteomes" id="UP000187158"/>
    </source>
</evidence>
<evidence type="ECO:0000256" key="7">
    <source>
        <dbReference type="SAM" id="Phobius"/>
    </source>
</evidence>
<keyword evidence="10" id="KW-1185">Reference proteome</keyword>
<dbReference type="PROSITE" id="PS50885">
    <property type="entry name" value="HAMP"/>
    <property type="match status" value="1"/>
</dbReference>
<keyword evidence="2" id="KW-1003">Cell membrane</keyword>
<gene>
    <name evidence="9" type="ORF">BSO21_24060</name>
</gene>
<dbReference type="GO" id="GO:0016301">
    <property type="term" value="F:kinase activity"/>
    <property type="evidence" value="ECO:0007669"/>
    <property type="project" value="UniProtKB-KW"/>
</dbReference>
<dbReference type="PANTHER" id="PTHR34220:SF7">
    <property type="entry name" value="SENSOR HISTIDINE KINASE YPDA"/>
    <property type="match status" value="1"/>
</dbReference>